<evidence type="ECO:0000313" key="3">
    <source>
        <dbReference type="Proteomes" id="UP000030671"/>
    </source>
</evidence>
<dbReference type="HOGENOM" id="CLU_2446636_0_0_1"/>
<dbReference type="EMBL" id="KI925465">
    <property type="protein sequence ID" value="ETW76081.1"/>
    <property type="molecule type" value="Genomic_DNA"/>
</dbReference>
<dbReference type="GeneID" id="20668674"/>
<proteinExistence type="predicted"/>
<keyword evidence="1" id="KW-0472">Membrane</keyword>
<evidence type="ECO:0000313" key="2">
    <source>
        <dbReference type="EMBL" id="ETW76081.1"/>
    </source>
</evidence>
<dbReference type="AlphaFoldDB" id="W4JT67"/>
<dbReference type="Proteomes" id="UP000030671">
    <property type="component" value="Unassembled WGS sequence"/>
</dbReference>
<dbReference type="RefSeq" id="XP_009552303.1">
    <property type="nucleotide sequence ID" value="XM_009554008.1"/>
</dbReference>
<name>W4JT67_HETIT</name>
<dbReference type="OrthoDB" id="2686513at2759"/>
<keyword evidence="1" id="KW-0812">Transmembrane</keyword>
<gene>
    <name evidence="2" type="ORF">HETIRDRAFT_223481</name>
</gene>
<dbReference type="InParanoid" id="W4JT67"/>
<keyword evidence="3" id="KW-1185">Reference proteome</keyword>
<evidence type="ECO:0000256" key="1">
    <source>
        <dbReference type="SAM" id="Phobius"/>
    </source>
</evidence>
<organism evidence="2 3">
    <name type="scientific">Heterobasidion irregulare (strain TC 32-1)</name>
    <dbReference type="NCBI Taxonomy" id="747525"/>
    <lineage>
        <taxon>Eukaryota</taxon>
        <taxon>Fungi</taxon>
        <taxon>Dikarya</taxon>
        <taxon>Basidiomycota</taxon>
        <taxon>Agaricomycotina</taxon>
        <taxon>Agaricomycetes</taxon>
        <taxon>Russulales</taxon>
        <taxon>Bondarzewiaceae</taxon>
        <taxon>Heterobasidion</taxon>
        <taxon>Heterobasidion annosum species complex</taxon>
    </lineage>
</organism>
<sequence length="90" mass="9954">YRVMAFVNVVNVLTFYDILRGFLSTFASCISITMMSRLILNLHDASSLLPSTHRATQSMAFASIHGPVNSDMLPSLRSADADDDQDDDEI</sequence>
<feature type="non-terminal residue" evidence="2">
    <location>
        <position position="90"/>
    </location>
</feature>
<feature type="transmembrane region" description="Helical" evidence="1">
    <location>
        <begin position="18"/>
        <end position="40"/>
    </location>
</feature>
<accession>W4JT67</accession>
<dbReference type="KEGG" id="hir:HETIRDRAFT_223481"/>
<reference evidence="2 3" key="1">
    <citation type="journal article" date="2012" name="New Phytol.">
        <title>Insight into trade-off between wood decay and parasitism from the genome of a fungal forest pathogen.</title>
        <authorList>
            <person name="Olson A."/>
            <person name="Aerts A."/>
            <person name="Asiegbu F."/>
            <person name="Belbahri L."/>
            <person name="Bouzid O."/>
            <person name="Broberg A."/>
            <person name="Canback B."/>
            <person name="Coutinho P.M."/>
            <person name="Cullen D."/>
            <person name="Dalman K."/>
            <person name="Deflorio G."/>
            <person name="van Diepen L.T."/>
            <person name="Dunand C."/>
            <person name="Duplessis S."/>
            <person name="Durling M."/>
            <person name="Gonthier P."/>
            <person name="Grimwood J."/>
            <person name="Fossdal C.G."/>
            <person name="Hansson D."/>
            <person name="Henrissat B."/>
            <person name="Hietala A."/>
            <person name="Himmelstrand K."/>
            <person name="Hoffmeister D."/>
            <person name="Hogberg N."/>
            <person name="James T.Y."/>
            <person name="Karlsson M."/>
            <person name="Kohler A."/>
            <person name="Kues U."/>
            <person name="Lee Y.H."/>
            <person name="Lin Y.C."/>
            <person name="Lind M."/>
            <person name="Lindquist E."/>
            <person name="Lombard V."/>
            <person name="Lucas S."/>
            <person name="Lunden K."/>
            <person name="Morin E."/>
            <person name="Murat C."/>
            <person name="Park J."/>
            <person name="Raffaello T."/>
            <person name="Rouze P."/>
            <person name="Salamov A."/>
            <person name="Schmutz J."/>
            <person name="Solheim H."/>
            <person name="Stahlberg J."/>
            <person name="Velez H."/>
            <person name="de Vries R.P."/>
            <person name="Wiebenga A."/>
            <person name="Woodward S."/>
            <person name="Yakovlev I."/>
            <person name="Garbelotto M."/>
            <person name="Martin F."/>
            <person name="Grigoriev I.V."/>
            <person name="Stenlid J."/>
        </authorList>
    </citation>
    <scope>NUCLEOTIDE SEQUENCE [LARGE SCALE GENOMIC DNA]</scope>
    <source>
        <strain evidence="2 3">TC 32-1</strain>
    </source>
</reference>
<feature type="non-terminal residue" evidence="2">
    <location>
        <position position="1"/>
    </location>
</feature>
<keyword evidence="1" id="KW-1133">Transmembrane helix</keyword>
<protein>
    <submittedName>
        <fullName evidence="2">Uncharacterized protein</fullName>
    </submittedName>
</protein>